<comment type="caution">
    <text evidence="6">The sequence shown here is derived from an EMBL/GenBank/DDBJ whole genome shotgun (WGS) entry which is preliminary data.</text>
</comment>
<dbReference type="EC" id="2.7.7.7" evidence="1"/>
<evidence type="ECO:0000256" key="4">
    <source>
        <dbReference type="SAM" id="MobiDB-lite"/>
    </source>
</evidence>
<dbReference type="Gene3D" id="3.30.70.370">
    <property type="match status" value="1"/>
</dbReference>
<comment type="catalytic activity">
    <reaction evidence="3">
        <text>DNA(n) + a 2'-deoxyribonucleoside 5'-triphosphate = DNA(n+1) + diphosphate</text>
        <dbReference type="Rhea" id="RHEA:22508"/>
        <dbReference type="Rhea" id="RHEA-COMP:17339"/>
        <dbReference type="Rhea" id="RHEA-COMP:17340"/>
        <dbReference type="ChEBI" id="CHEBI:33019"/>
        <dbReference type="ChEBI" id="CHEBI:61560"/>
        <dbReference type="ChEBI" id="CHEBI:173112"/>
        <dbReference type="EC" id="2.7.7.7"/>
    </reaction>
</comment>
<dbReference type="GO" id="GO:0004527">
    <property type="term" value="F:exonuclease activity"/>
    <property type="evidence" value="ECO:0007669"/>
    <property type="project" value="UniProtKB-KW"/>
</dbReference>
<dbReference type="InterPro" id="IPR001098">
    <property type="entry name" value="DNA-dir_DNA_pol_A_palm_dom"/>
</dbReference>
<dbReference type="Pfam" id="PF00476">
    <property type="entry name" value="DNA_pol_A"/>
    <property type="match status" value="1"/>
</dbReference>
<dbReference type="PRINTS" id="PR00868">
    <property type="entry name" value="DNAPOLI"/>
</dbReference>
<dbReference type="PANTHER" id="PTHR10133:SF27">
    <property type="entry name" value="DNA POLYMERASE NU"/>
    <property type="match status" value="1"/>
</dbReference>
<dbReference type="Proteomes" id="UP001595850">
    <property type="component" value="Unassembled WGS sequence"/>
</dbReference>
<organism evidence="6 7">
    <name type="scientific">Planomonospora corallina</name>
    <dbReference type="NCBI Taxonomy" id="1806052"/>
    <lineage>
        <taxon>Bacteria</taxon>
        <taxon>Bacillati</taxon>
        <taxon>Actinomycetota</taxon>
        <taxon>Actinomycetes</taxon>
        <taxon>Streptosporangiales</taxon>
        <taxon>Streptosporangiaceae</taxon>
        <taxon>Planomonospora</taxon>
    </lineage>
</organism>
<proteinExistence type="predicted"/>
<dbReference type="SUPFAM" id="SSF56672">
    <property type="entry name" value="DNA/RNA polymerases"/>
    <property type="match status" value="1"/>
</dbReference>
<evidence type="ECO:0000313" key="7">
    <source>
        <dbReference type="Proteomes" id="UP001595850"/>
    </source>
</evidence>
<dbReference type="InterPro" id="IPR002298">
    <property type="entry name" value="DNA_polymerase_A"/>
</dbReference>
<feature type="compositionally biased region" description="Gly residues" evidence="4">
    <location>
        <begin position="39"/>
        <end position="57"/>
    </location>
</feature>
<sequence>MNVVVAPGPGGGGLLLEEGRPGVAVLDLARAVRELESQGPGGHGAGPDGVPGGHGAARGVGRPRWVWADTREVYPALLEHGVRVSRCHDLALTEGLLLGYEGRHGEPRSARAAHARLHGLPVPEDHGEQHGEHRGEHRWAGARQPALFGDEPPPPDAGLVAEVHADQLRRIEATADPHRFRLLVAAESAGALIAAEMGHDGMPWRRDLHDTLLAEMLGPRPAHGMRPARLQALADEVAAAFGTAFNPDSQQQILKALKAAGTPVSSARAHELKKVDHPGIAPLLAYKELARFHSFHGWAWADQWVRDDRFRPEYVVGGVVTGRWATSGGGALQIHKTMRRVVVADEDWTLVVADAAQLEPRVLAAMAGDRALARAAGQIDLYQAMARAFGGDRDHAKIAMLSAMYGGTSGDAPKLLAVMRRRFPDAYRFVEDAARAGEEGRLVRSWLGRTCPPPSARWRELVSGPEGGRAARDRGRFTRNFVVQATAAEWALALMAVLRGLLPGLARLVFFQHDEVMVHCPRELADQVVAAVGRAAEEATRLLFGATPVRFPMETAVVRCYADAK</sequence>
<dbReference type="NCBIfam" id="NF011538">
    <property type="entry name" value="PRK14975.1-1"/>
    <property type="match status" value="1"/>
</dbReference>
<dbReference type="Gene3D" id="1.10.150.20">
    <property type="entry name" value="5' to 3' exonuclease, C-terminal subdomain"/>
    <property type="match status" value="1"/>
</dbReference>
<keyword evidence="6" id="KW-0269">Exonuclease</keyword>
<dbReference type="InterPro" id="IPR043502">
    <property type="entry name" value="DNA/RNA_pol_sf"/>
</dbReference>
<evidence type="ECO:0000313" key="6">
    <source>
        <dbReference type="EMBL" id="MFC4063211.1"/>
    </source>
</evidence>
<keyword evidence="6" id="KW-0378">Hydrolase</keyword>
<feature type="region of interest" description="Disordered" evidence="4">
    <location>
        <begin position="36"/>
        <end position="57"/>
    </location>
</feature>
<keyword evidence="7" id="KW-1185">Reference proteome</keyword>
<evidence type="ECO:0000256" key="3">
    <source>
        <dbReference type="ARBA" id="ARBA00049244"/>
    </source>
</evidence>
<dbReference type="EMBL" id="JBHSBM010000077">
    <property type="protein sequence ID" value="MFC4063211.1"/>
    <property type="molecule type" value="Genomic_DNA"/>
</dbReference>
<evidence type="ECO:0000256" key="2">
    <source>
        <dbReference type="ARBA" id="ARBA00022705"/>
    </source>
</evidence>
<dbReference type="CDD" id="cd06444">
    <property type="entry name" value="DNA_pol_A"/>
    <property type="match status" value="1"/>
</dbReference>
<dbReference type="SMART" id="SM00482">
    <property type="entry name" value="POLAc"/>
    <property type="match status" value="1"/>
</dbReference>
<feature type="domain" description="DNA-directed DNA polymerase family A palm" evidence="5">
    <location>
        <begin position="335"/>
        <end position="524"/>
    </location>
</feature>
<evidence type="ECO:0000256" key="1">
    <source>
        <dbReference type="ARBA" id="ARBA00012417"/>
    </source>
</evidence>
<keyword evidence="2" id="KW-0235">DNA replication</keyword>
<dbReference type="RefSeq" id="WP_377295011.1">
    <property type="nucleotide sequence ID" value="NZ_JBHSBM010000077.1"/>
</dbReference>
<evidence type="ECO:0000259" key="5">
    <source>
        <dbReference type="SMART" id="SM00482"/>
    </source>
</evidence>
<reference evidence="7" key="1">
    <citation type="journal article" date="2019" name="Int. J. Syst. Evol. Microbiol.">
        <title>The Global Catalogue of Microorganisms (GCM) 10K type strain sequencing project: providing services to taxonomists for standard genome sequencing and annotation.</title>
        <authorList>
            <consortium name="The Broad Institute Genomics Platform"/>
            <consortium name="The Broad Institute Genome Sequencing Center for Infectious Disease"/>
            <person name="Wu L."/>
            <person name="Ma J."/>
        </authorList>
    </citation>
    <scope>NUCLEOTIDE SEQUENCE [LARGE SCALE GENOMIC DNA]</scope>
    <source>
        <strain evidence="7">TBRC 4489</strain>
    </source>
</reference>
<gene>
    <name evidence="6" type="ORF">ACFOWE_33440</name>
</gene>
<keyword evidence="6" id="KW-0540">Nuclease</keyword>
<protein>
    <recommendedName>
        <fullName evidence="1">DNA-directed DNA polymerase</fullName>
        <ecNumber evidence="1">2.7.7.7</ecNumber>
    </recommendedName>
</protein>
<name>A0ABV8II24_9ACTN</name>
<dbReference type="PANTHER" id="PTHR10133">
    <property type="entry name" value="DNA POLYMERASE I"/>
    <property type="match status" value="1"/>
</dbReference>
<accession>A0ABV8II24</accession>